<keyword evidence="2" id="KW-0813">Transport</keyword>
<evidence type="ECO:0000256" key="6">
    <source>
        <dbReference type="SAM" id="Coils"/>
    </source>
</evidence>
<keyword evidence="3 7" id="KW-0812">Transmembrane</keyword>
<dbReference type="SUPFAM" id="SSF103473">
    <property type="entry name" value="MFS general substrate transporter"/>
    <property type="match status" value="1"/>
</dbReference>
<evidence type="ECO:0000256" key="3">
    <source>
        <dbReference type="ARBA" id="ARBA00022692"/>
    </source>
</evidence>
<dbReference type="GO" id="GO:0016020">
    <property type="term" value="C:membrane"/>
    <property type="evidence" value="ECO:0007669"/>
    <property type="project" value="UniProtKB-SubCell"/>
</dbReference>
<keyword evidence="4 7" id="KW-1133">Transmembrane helix</keyword>
<evidence type="ECO:0000313" key="10">
    <source>
        <dbReference type="Proteomes" id="UP001519460"/>
    </source>
</evidence>
<dbReference type="Proteomes" id="UP001519460">
    <property type="component" value="Unassembled WGS sequence"/>
</dbReference>
<protein>
    <recommendedName>
        <fullName evidence="8">Major facilitator superfamily (MFS) profile domain-containing protein</fullName>
    </recommendedName>
</protein>
<evidence type="ECO:0000256" key="7">
    <source>
        <dbReference type="SAM" id="Phobius"/>
    </source>
</evidence>
<evidence type="ECO:0000256" key="1">
    <source>
        <dbReference type="ARBA" id="ARBA00004141"/>
    </source>
</evidence>
<dbReference type="InterPro" id="IPR045263">
    <property type="entry name" value="GLUT"/>
</dbReference>
<dbReference type="InterPro" id="IPR005828">
    <property type="entry name" value="MFS_sugar_transport-like"/>
</dbReference>
<proteinExistence type="predicted"/>
<keyword evidence="5 7" id="KW-0472">Membrane</keyword>
<dbReference type="PANTHER" id="PTHR23503:SF8">
    <property type="entry name" value="FACILITATED GLUCOSE TRANSPORTER PROTEIN 1"/>
    <property type="match status" value="1"/>
</dbReference>
<evidence type="ECO:0000256" key="5">
    <source>
        <dbReference type="ARBA" id="ARBA00023136"/>
    </source>
</evidence>
<comment type="caution">
    <text evidence="9">The sequence shown here is derived from an EMBL/GenBank/DDBJ whole genome shotgun (WGS) entry which is preliminary data.</text>
</comment>
<dbReference type="Gene3D" id="1.20.1250.20">
    <property type="entry name" value="MFS general substrate transporter like domains"/>
    <property type="match status" value="1"/>
</dbReference>
<dbReference type="EMBL" id="JACVVK020000033">
    <property type="protein sequence ID" value="KAK7501226.1"/>
    <property type="molecule type" value="Genomic_DNA"/>
</dbReference>
<feature type="transmembrane region" description="Helical" evidence="7">
    <location>
        <begin position="305"/>
        <end position="327"/>
    </location>
</feature>
<evidence type="ECO:0000256" key="4">
    <source>
        <dbReference type="ARBA" id="ARBA00022989"/>
    </source>
</evidence>
<feature type="transmembrane region" description="Helical" evidence="7">
    <location>
        <begin position="277"/>
        <end position="299"/>
    </location>
</feature>
<feature type="transmembrane region" description="Helical" evidence="7">
    <location>
        <begin position="81"/>
        <end position="104"/>
    </location>
</feature>
<dbReference type="PROSITE" id="PS50850">
    <property type="entry name" value="MFS"/>
    <property type="match status" value="1"/>
</dbReference>
<feature type="transmembrane region" description="Helical" evidence="7">
    <location>
        <begin position="181"/>
        <end position="198"/>
    </location>
</feature>
<organism evidence="9 10">
    <name type="scientific">Batillaria attramentaria</name>
    <dbReference type="NCBI Taxonomy" id="370345"/>
    <lineage>
        <taxon>Eukaryota</taxon>
        <taxon>Metazoa</taxon>
        <taxon>Spiralia</taxon>
        <taxon>Lophotrochozoa</taxon>
        <taxon>Mollusca</taxon>
        <taxon>Gastropoda</taxon>
        <taxon>Caenogastropoda</taxon>
        <taxon>Sorbeoconcha</taxon>
        <taxon>Cerithioidea</taxon>
        <taxon>Batillariidae</taxon>
        <taxon>Batillaria</taxon>
    </lineage>
</organism>
<comment type="subcellular location">
    <subcellularLocation>
        <location evidence="1">Membrane</location>
        <topology evidence="1">Multi-pass membrane protein</topology>
    </subcellularLocation>
</comment>
<accession>A0ABD0LQ03</accession>
<feature type="domain" description="Major facilitator superfamily (MFS) profile" evidence="8">
    <location>
        <begin position="1"/>
        <end position="203"/>
    </location>
</feature>
<dbReference type="InterPro" id="IPR036259">
    <property type="entry name" value="MFS_trans_sf"/>
</dbReference>
<feature type="transmembrane region" description="Helical" evidence="7">
    <location>
        <begin position="110"/>
        <end position="137"/>
    </location>
</feature>
<sequence length="348" mass="37422">MSVIQLLSSSSFRRPLLVSTVSFVAQQFTGIVIVLFYTVDMLEKVGLSETNSRYVSAGVVCGGNLVTLVAAFQVHRLRRRFMLLAGIVGLFFCEAALSAALIFGTSSFRWLEYVGIACLPPMASVHAFGPAQVPWLLVTELFDGPSRGAASSVCTMVLWFSLFAVGYAFPPLQDLLGEYSVLPFVGLCAFFFVFFLILQPETVGRTLKEETITVDPPSKKVKLNRQDACKQYLKELKEEIKSDAKDLREEIQQIISALDKVHKYVNISKVTGSSVSLAGTLAAIAGGILCLTGVGVVVGAPLGTVGVGVATAGAFTSAGSGLAEHFIGKDHLFKLQKKLNALQQKLEA</sequence>
<evidence type="ECO:0000259" key="8">
    <source>
        <dbReference type="PROSITE" id="PS50850"/>
    </source>
</evidence>
<feature type="coiled-coil region" evidence="6">
    <location>
        <begin position="230"/>
        <end position="257"/>
    </location>
</feature>
<dbReference type="InterPro" id="IPR020846">
    <property type="entry name" value="MFS_dom"/>
</dbReference>
<feature type="transmembrane region" description="Helical" evidence="7">
    <location>
        <begin position="54"/>
        <end position="74"/>
    </location>
</feature>
<dbReference type="Pfam" id="PF00083">
    <property type="entry name" value="Sugar_tr"/>
    <property type="match status" value="1"/>
</dbReference>
<feature type="transmembrane region" description="Helical" evidence="7">
    <location>
        <begin position="16"/>
        <end position="39"/>
    </location>
</feature>
<evidence type="ECO:0000256" key="2">
    <source>
        <dbReference type="ARBA" id="ARBA00022448"/>
    </source>
</evidence>
<evidence type="ECO:0000313" key="9">
    <source>
        <dbReference type="EMBL" id="KAK7501226.1"/>
    </source>
</evidence>
<dbReference type="PANTHER" id="PTHR23503">
    <property type="entry name" value="SOLUTE CARRIER FAMILY 2"/>
    <property type="match status" value="1"/>
</dbReference>
<feature type="non-terminal residue" evidence="9">
    <location>
        <position position="348"/>
    </location>
</feature>
<feature type="transmembrane region" description="Helical" evidence="7">
    <location>
        <begin position="149"/>
        <end position="169"/>
    </location>
</feature>
<name>A0ABD0LQ03_9CAEN</name>
<keyword evidence="6" id="KW-0175">Coiled coil</keyword>
<keyword evidence="10" id="KW-1185">Reference proteome</keyword>
<dbReference type="AlphaFoldDB" id="A0ABD0LQ03"/>
<reference evidence="9 10" key="1">
    <citation type="journal article" date="2023" name="Sci. Data">
        <title>Genome assembly of the Korean intertidal mud-creeper Batillaria attramentaria.</title>
        <authorList>
            <person name="Patra A.K."/>
            <person name="Ho P.T."/>
            <person name="Jun S."/>
            <person name="Lee S.J."/>
            <person name="Kim Y."/>
            <person name="Won Y.J."/>
        </authorList>
    </citation>
    <scope>NUCLEOTIDE SEQUENCE [LARGE SCALE GENOMIC DNA]</scope>
    <source>
        <strain evidence="9">Wonlab-2016</strain>
    </source>
</reference>
<gene>
    <name evidence="9" type="ORF">BaRGS_00007711</name>
</gene>